<dbReference type="NCBIfam" id="TIGR01726">
    <property type="entry name" value="HEQRo_perm_3TM"/>
    <property type="match status" value="1"/>
</dbReference>
<proteinExistence type="inferred from homology"/>
<dbReference type="InterPro" id="IPR035906">
    <property type="entry name" value="MetI-like_sf"/>
</dbReference>
<keyword evidence="4" id="KW-1003">Cell membrane</keyword>
<evidence type="ECO:0000256" key="8">
    <source>
        <dbReference type="RuleBase" id="RU363032"/>
    </source>
</evidence>
<evidence type="ECO:0000256" key="5">
    <source>
        <dbReference type="ARBA" id="ARBA00022692"/>
    </source>
</evidence>
<dbReference type="InterPro" id="IPR000515">
    <property type="entry name" value="MetI-like"/>
</dbReference>
<accession>A0A1K0I8F3</accession>
<comment type="similarity">
    <text evidence="2">Belongs to the binding-protein-dependent transport system permease family. HisMQ subfamily.</text>
</comment>
<keyword evidence="7 8" id="KW-0472">Membrane</keyword>
<dbReference type="GO" id="GO:0022857">
    <property type="term" value="F:transmembrane transporter activity"/>
    <property type="evidence" value="ECO:0007669"/>
    <property type="project" value="InterPro"/>
</dbReference>
<feature type="transmembrane region" description="Helical" evidence="8">
    <location>
        <begin position="108"/>
        <end position="128"/>
    </location>
</feature>
<dbReference type="InterPro" id="IPR010065">
    <property type="entry name" value="AA_ABC_transptr_permease_3TM"/>
</dbReference>
<dbReference type="InterPro" id="IPR043429">
    <property type="entry name" value="ArtM/GltK/GlnP/TcyL/YhdX-like"/>
</dbReference>
<feature type="transmembrane region" description="Helical" evidence="8">
    <location>
        <begin position="209"/>
        <end position="236"/>
    </location>
</feature>
<evidence type="ECO:0000256" key="2">
    <source>
        <dbReference type="ARBA" id="ARBA00010072"/>
    </source>
</evidence>
<dbReference type="PANTHER" id="PTHR30614">
    <property type="entry name" value="MEMBRANE COMPONENT OF AMINO ACID ABC TRANSPORTER"/>
    <property type="match status" value="1"/>
</dbReference>
<keyword evidence="6 8" id="KW-1133">Transmembrane helix</keyword>
<gene>
    <name evidence="10" type="ORF">CNECB9_1100015</name>
</gene>
<dbReference type="AlphaFoldDB" id="A0A1K0I8F3"/>
<dbReference type="CDD" id="cd06261">
    <property type="entry name" value="TM_PBP2"/>
    <property type="match status" value="1"/>
</dbReference>
<dbReference type="GO" id="GO:0006865">
    <property type="term" value="P:amino acid transport"/>
    <property type="evidence" value="ECO:0007669"/>
    <property type="project" value="TreeGrafter"/>
</dbReference>
<dbReference type="EMBL" id="FMSH01000014">
    <property type="protein sequence ID" value="SCU73424.1"/>
    <property type="molecule type" value="Genomic_DNA"/>
</dbReference>
<protein>
    <submittedName>
        <fullName evidence="10">ABC transporter permease</fullName>
    </submittedName>
</protein>
<keyword evidence="5 8" id="KW-0812">Transmembrane</keyword>
<feature type="transmembrane region" description="Helical" evidence="8">
    <location>
        <begin position="41"/>
        <end position="64"/>
    </location>
</feature>
<dbReference type="SUPFAM" id="SSF161098">
    <property type="entry name" value="MetI-like"/>
    <property type="match status" value="1"/>
</dbReference>
<comment type="subcellular location">
    <subcellularLocation>
        <location evidence="1">Cell inner membrane</location>
        <topology evidence="1">Multi-pass membrane protein</topology>
    </subcellularLocation>
    <subcellularLocation>
        <location evidence="8">Cell membrane</location>
        <topology evidence="8">Multi-pass membrane protein</topology>
    </subcellularLocation>
</comment>
<evidence type="ECO:0000313" key="10">
    <source>
        <dbReference type="EMBL" id="SCU73424.1"/>
    </source>
</evidence>
<feature type="transmembrane region" description="Helical" evidence="8">
    <location>
        <begin position="169"/>
        <end position="189"/>
    </location>
</feature>
<evidence type="ECO:0000256" key="1">
    <source>
        <dbReference type="ARBA" id="ARBA00004429"/>
    </source>
</evidence>
<dbReference type="PANTHER" id="PTHR30614:SF35">
    <property type="entry name" value="ABC TRANSPORTER PERMEASE PROTEIN"/>
    <property type="match status" value="1"/>
</dbReference>
<evidence type="ECO:0000256" key="7">
    <source>
        <dbReference type="ARBA" id="ARBA00023136"/>
    </source>
</evidence>
<organism evidence="10">
    <name type="scientific">Cupriavidus necator</name>
    <name type="common">Alcaligenes eutrophus</name>
    <name type="synonym">Ralstonia eutropha</name>
    <dbReference type="NCBI Taxonomy" id="106590"/>
    <lineage>
        <taxon>Bacteria</taxon>
        <taxon>Pseudomonadati</taxon>
        <taxon>Pseudomonadota</taxon>
        <taxon>Betaproteobacteria</taxon>
        <taxon>Burkholderiales</taxon>
        <taxon>Burkholderiaceae</taxon>
        <taxon>Cupriavidus</taxon>
    </lineage>
</organism>
<dbReference type="Pfam" id="PF00528">
    <property type="entry name" value="BPD_transp_1"/>
    <property type="match status" value="1"/>
</dbReference>
<dbReference type="GO" id="GO:0043190">
    <property type="term" value="C:ATP-binding cassette (ABC) transporter complex"/>
    <property type="evidence" value="ECO:0007669"/>
    <property type="project" value="InterPro"/>
</dbReference>
<dbReference type="PROSITE" id="PS50928">
    <property type="entry name" value="ABC_TM1"/>
    <property type="match status" value="1"/>
</dbReference>
<feature type="transmembrane region" description="Helical" evidence="8">
    <location>
        <begin position="85"/>
        <end position="102"/>
    </location>
</feature>
<sequence length="246" mass="27242">MTSLSATVLLGDYLSFTKRMDYEFDFSFLTTHWPALVDGMLLTLRMSFTTIVLGFVFGVALAVARTQGGPILRKAVGFYVEALRNTPLVVQAFWLFFGLAAIQVRVPALTAAIIALVVNVSAYTAEIVRAGIESVPRGQLEAASCLGMSRWKMLRLVVLPQAVERMYPALISQFVLMMLATSIMSQISAEELTAVGYVIQSETFRGFEIYLVVAVVYLAMSWLLRLTMSGMAHVAFARRRHLKTPL</sequence>
<name>A0A1K0I8F3_CUPNE</name>
<evidence type="ECO:0000256" key="6">
    <source>
        <dbReference type="ARBA" id="ARBA00022989"/>
    </source>
</evidence>
<reference evidence="10" key="1">
    <citation type="submission" date="2016-09" db="EMBL/GenBank/DDBJ databases">
        <authorList>
            <person name="Capua I."/>
            <person name="De Benedictis P."/>
            <person name="Joannis T."/>
            <person name="Lombin L.H."/>
            <person name="Cattoli G."/>
        </authorList>
    </citation>
    <scope>NUCLEOTIDE SEQUENCE</scope>
    <source>
        <strain evidence="10">B9</strain>
    </source>
</reference>
<keyword evidence="3 8" id="KW-0813">Transport</keyword>
<evidence type="ECO:0000256" key="4">
    <source>
        <dbReference type="ARBA" id="ARBA00022475"/>
    </source>
</evidence>
<dbReference type="Gene3D" id="1.10.3720.10">
    <property type="entry name" value="MetI-like"/>
    <property type="match status" value="1"/>
</dbReference>
<evidence type="ECO:0000259" key="9">
    <source>
        <dbReference type="PROSITE" id="PS50928"/>
    </source>
</evidence>
<evidence type="ECO:0000256" key="3">
    <source>
        <dbReference type="ARBA" id="ARBA00022448"/>
    </source>
</evidence>
<feature type="domain" description="ABC transmembrane type-1" evidence="9">
    <location>
        <begin position="40"/>
        <end position="228"/>
    </location>
</feature>